<reference evidence="19 20" key="1">
    <citation type="submission" date="2020-04" db="EMBL/GenBank/DDBJ databases">
        <title>Hymenobacter polaris sp. nov., isolated from Arctic soil.</title>
        <authorList>
            <person name="Dahal R.H."/>
        </authorList>
    </citation>
    <scope>NUCLEOTIDE SEQUENCE [LARGE SCALE GENOMIC DNA]</scope>
    <source>
        <strain evidence="19 20">RP-2-7</strain>
    </source>
</reference>
<comment type="caution">
    <text evidence="19">The sequence shown here is derived from an EMBL/GenBank/DDBJ whole genome shotgun (WGS) entry which is preliminary data.</text>
</comment>
<evidence type="ECO:0000256" key="10">
    <source>
        <dbReference type="ARBA" id="ARBA00023204"/>
    </source>
</evidence>
<dbReference type="PANTHER" id="PTHR11070">
    <property type="entry name" value="UVRD / RECB / PCRA DNA HELICASE FAMILY MEMBER"/>
    <property type="match status" value="1"/>
</dbReference>
<evidence type="ECO:0000256" key="12">
    <source>
        <dbReference type="ARBA" id="ARBA00034617"/>
    </source>
</evidence>
<dbReference type="RefSeq" id="WP_169529533.1">
    <property type="nucleotide sequence ID" value="NZ_JABBGH010000001.1"/>
</dbReference>
<protein>
    <recommendedName>
        <fullName evidence="13">DNA 3'-5' helicase</fullName>
        <ecNumber evidence="13">5.6.2.4</ecNumber>
    </recommendedName>
    <alternativeName>
        <fullName evidence="14">DNA 3'-5' helicase II</fullName>
    </alternativeName>
</protein>
<comment type="catalytic activity">
    <reaction evidence="12">
        <text>Couples ATP hydrolysis with the unwinding of duplex DNA by translocating in the 3'-5' direction.</text>
        <dbReference type="EC" id="5.6.2.4"/>
    </reaction>
</comment>
<dbReference type="PROSITE" id="PS51217">
    <property type="entry name" value="UVRD_HELICASE_CTER"/>
    <property type="match status" value="1"/>
</dbReference>
<keyword evidence="11" id="KW-0413">Isomerase</keyword>
<dbReference type="InterPro" id="IPR014016">
    <property type="entry name" value="UvrD-like_ATP-bd"/>
</dbReference>
<comment type="similarity">
    <text evidence="1">Belongs to the helicase family. UvrD subfamily.</text>
</comment>
<keyword evidence="4" id="KW-0227">DNA damage</keyword>
<evidence type="ECO:0000256" key="6">
    <source>
        <dbReference type="ARBA" id="ARBA00022806"/>
    </source>
</evidence>
<dbReference type="Pfam" id="PF13361">
    <property type="entry name" value="UvrD_C"/>
    <property type="match status" value="1"/>
</dbReference>
<dbReference type="Proteomes" id="UP000559626">
    <property type="component" value="Unassembled WGS sequence"/>
</dbReference>
<dbReference type="InterPro" id="IPR014017">
    <property type="entry name" value="DNA_helicase_UvrD-like_C"/>
</dbReference>
<keyword evidence="20" id="KW-1185">Reference proteome</keyword>
<feature type="domain" description="UvrD-like helicase ATP-binding" evidence="17">
    <location>
        <begin position="23"/>
        <end position="353"/>
    </location>
</feature>
<dbReference type="InterPro" id="IPR013986">
    <property type="entry name" value="DExx_box_DNA_helicase_dom_sf"/>
</dbReference>
<dbReference type="GO" id="GO:0005829">
    <property type="term" value="C:cytosol"/>
    <property type="evidence" value="ECO:0007669"/>
    <property type="project" value="TreeGrafter"/>
</dbReference>
<evidence type="ECO:0000256" key="4">
    <source>
        <dbReference type="ARBA" id="ARBA00022763"/>
    </source>
</evidence>
<evidence type="ECO:0000256" key="9">
    <source>
        <dbReference type="ARBA" id="ARBA00023125"/>
    </source>
</evidence>
<dbReference type="InterPro" id="IPR027417">
    <property type="entry name" value="P-loop_NTPase"/>
</dbReference>
<feature type="domain" description="UvrD-like helicase C-terminal" evidence="18">
    <location>
        <begin position="354"/>
        <end position="680"/>
    </location>
</feature>
<dbReference type="Gene3D" id="1.10.486.10">
    <property type="entry name" value="PCRA, domain 4"/>
    <property type="match status" value="1"/>
</dbReference>
<dbReference type="AlphaFoldDB" id="A0A7Y0ABE0"/>
<evidence type="ECO:0000256" key="1">
    <source>
        <dbReference type="ARBA" id="ARBA00009922"/>
    </source>
</evidence>
<evidence type="ECO:0000256" key="5">
    <source>
        <dbReference type="ARBA" id="ARBA00022801"/>
    </source>
</evidence>
<dbReference type="Gene3D" id="3.40.50.300">
    <property type="entry name" value="P-loop containing nucleotide triphosphate hydrolases"/>
    <property type="match status" value="4"/>
</dbReference>
<dbReference type="EMBL" id="JABBGH010000001">
    <property type="protein sequence ID" value="NML64222.1"/>
    <property type="molecule type" value="Genomic_DNA"/>
</dbReference>
<proteinExistence type="inferred from homology"/>
<dbReference type="GO" id="GO:0003677">
    <property type="term" value="F:DNA binding"/>
    <property type="evidence" value="ECO:0007669"/>
    <property type="project" value="UniProtKB-KW"/>
</dbReference>
<name>A0A7Y0ABE0_9BACT</name>
<dbReference type="InterPro" id="IPR011604">
    <property type="entry name" value="PDDEXK-like_dom_sf"/>
</dbReference>
<dbReference type="EC" id="5.6.2.4" evidence="13"/>
<keyword evidence="7" id="KW-0269">Exonuclease</keyword>
<sequence>MSAPTFSPTDTARLPPALAQELARLNEAQRRAVTHPEGPLLVVAGPGTGKTQLLAARVAWLLLLPDARPQEILCLTYTDAAARNLRQRLLRFIGPEAHRVAIHTFHSLGQLLIQENGAALGRHDLEPASDLETEQVLREVLDQLPAGHPLRRDFGDVYYDLPYLKNLFQVMKREGWPPDLLRAELEAYRLGLPDDPTYQYKNPPRELREQGVQPGDVIGHRLREEEAHIERAAAAVGLFEAYQAGLAARRRFDYDDMLAWATRLLEGNEPLRLRYQERFQHFLVDEFQDTNGAQSRLLYLLASYWESPSLLAVGDDDQSIFRFQGASVANVQAFTKRFAQATVVVLEENYRSSGPVLLTAGALIARNRERLIGQVPGLSKALYARHPRFAALAELPQLRRYATPLHEAADVAAQLAARHQRGDWPAGGVGVIARNHGQLDTLALLLRAAGVPYVRRRPINVLDEPLALALHRVLSYLAPALRPDEQPAADAALFELLHLPALGVPPADMVRLAAGHQHHRRAAHAAGRPPQPWRAWAGRALDQVAQAAQVALGPEVGAGQLPALSEAGAAALGHVLALVDNWLQAAAALPLPGLLERVLLETLLPAALPTAQQPEHLLAVARTLLQWGRAETRRAPYTGPTELLRLWEGLAATREGLPLEQTTGEGEAGLELLTAHGAKGLEWEHVYLLGCQQHTWRRKTQNRGFRLPPALAALPGEASEAEEARRLFFVALTRAQAQLTLSWANLDETGKELTPCEFIAELEQDGLQPQTIVVPAEVLAAARRAELAPPPPPAPVLDAKLLDELLLDFTLSATTLSAYLACPVACYYEQILRAPVPRHEKHLFGSAAHQALEQFVRLAQQPGASFGTPDELAELFRRYFARARFELAPSLFQRLAQAGPQLLRAWWEQAPVPPRPAALVVEHVVRAVLPDGVRVVGKLDRLDLAADGRHAEVLDYKTGRFDLAKDKLRPAPPAAADAPLGAWLADARLRGGDYWRQAVFYRLLLTHDPDRRYEASTVSFEFLQPLREPGKAPRYERRRVTPTFGDEAVVRAQIAAVDAAIRRHEFSPGCGECRWCRLQAPAAS</sequence>
<evidence type="ECO:0000256" key="13">
    <source>
        <dbReference type="ARBA" id="ARBA00034808"/>
    </source>
</evidence>
<evidence type="ECO:0000256" key="16">
    <source>
        <dbReference type="PROSITE-ProRule" id="PRU00560"/>
    </source>
</evidence>
<dbReference type="PROSITE" id="PS51198">
    <property type="entry name" value="UVRD_HELICASE_ATP_BIND"/>
    <property type="match status" value="1"/>
</dbReference>
<evidence type="ECO:0000256" key="2">
    <source>
        <dbReference type="ARBA" id="ARBA00022722"/>
    </source>
</evidence>
<keyword evidence="2" id="KW-0540">Nuclease</keyword>
<dbReference type="Gene3D" id="3.90.320.10">
    <property type="match status" value="1"/>
</dbReference>
<evidence type="ECO:0000256" key="15">
    <source>
        <dbReference type="ARBA" id="ARBA00048988"/>
    </source>
</evidence>
<evidence type="ECO:0000313" key="20">
    <source>
        <dbReference type="Proteomes" id="UP000559626"/>
    </source>
</evidence>
<keyword evidence="5 16" id="KW-0378">Hydrolase</keyword>
<dbReference type="Pfam" id="PF12705">
    <property type="entry name" value="PDDEXK_1"/>
    <property type="match status" value="1"/>
</dbReference>
<keyword evidence="9" id="KW-0238">DNA-binding</keyword>
<accession>A0A7Y0ABE0</accession>
<dbReference type="InterPro" id="IPR000212">
    <property type="entry name" value="DNA_helicase_UvrD/REP"/>
</dbReference>
<feature type="binding site" evidence="16">
    <location>
        <begin position="44"/>
        <end position="51"/>
    </location>
    <ligand>
        <name>ATP</name>
        <dbReference type="ChEBI" id="CHEBI:30616"/>
    </ligand>
</feature>
<evidence type="ECO:0000256" key="7">
    <source>
        <dbReference type="ARBA" id="ARBA00022839"/>
    </source>
</evidence>
<dbReference type="Pfam" id="PF00580">
    <property type="entry name" value="UvrD-helicase"/>
    <property type="match status" value="1"/>
</dbReference>
<dbReference type="GO" id="GO:0004527">
    <property type="term" value="F:exonuclease activity"/>
    <property type="evidence" value="ECO:0007669"/>
    <property type="project" value="UniProtKB-KW"/>
</dbReference>
<evidence type="ECO:0000259" key="18">
    <source>
        <dbReference type="PROSITE" id="PS51217"/>
    </source>
</evidence>
<dbReference type="CDD" id="cd17932">
    <property type="entry name" value="DEXQc_UvrD"/>
    <property type="match status" value="1"/>
</dbReference>
<dbReference type="GO" id="GO:0043138">
    <property type="term" value="F:3'-5' DNA helicase activity"/>
    <property type="evidence" value="ECO:0007669"/>
    <property type="project" value="UniProtKB-EC"/>
</dbReference>
<evidence type="ECO:0000256" key="3">
    <source>
        <dbReference type="ARBA" id="ARBA00022741"/>
    </source>
</evidence>
<keyword evidence="8 16" id="KW-0067">ATP-binding</keyword>
<keyword evidence="6 16" id="KW-0347">Helicase</keyword>
<organism evidence="19 20">
    <name type="scientific">Hymenobacter polaris</name>
    <dbReference type="NCBI Taxonomy" id="2682546"/>
    <lineage>
        <taxon>Bacteria</taxon>
        <taxon>Pseudomonadati</taxon>
        <taxon>Bacteroidota</taxon>
        <taxon>Cytophagia</taxon>
        <taxon>Cytophagales</taxon>
        <taxon>Hymenobacteraceae</taxon>
        <taxon>Hymenobacter</taxon>
    </lineage>
</organism>
<dbReference type="PANTHER" id="PTHR11070:SF2">
    <property type="entry name" value="ATP-DEPENDENT DNA HELICASE SRS2"/>
    <property type="match status" value="1"/>
</dbReference>
<comment type="catalytic activity">
    <reaction evidence="15">
        <text>ATP + H2O = ADP + phosphate + H(+)</text>
        <dbReference type="Rhea" id="RHEA:13065"/>
        <dbReference type="ChEBI" id="CHEBI:15377"/>
        <dbReference type="ChEBI" id="CHEBI:15378"/>
        <dbReference type="ChEBI" id="CHEBI:30616"/>
        <dbReference type="ChEBI" id="CHEBI:43474"/>
        <dbReference type="ChEBI" id="CHEBI:456216"/>
        <dbReference type="EC" id="5.6.2.4"/>
    </reaction>
</comment>
<evidence type="ECO:0000259" key="17">
    <source>
        <dbReference type="PROSITE" id="PS51198"/>
    </source>
</evidence>
<gene>
    <name evidence="19" type="ORF">HHL22_03290</name>
</gene>
<evidence type="ECO:0000313" key="19">
    <source>
        <dbReference type="EMBL" id="NML64222.1"/>
    </source>
</evidence>
<evidence type="ECO:0000256" key="11">
    <source>
        <dbReference type="ARBA" id="ARBA00023235"/>
    </source>
</evidence>
<dbReference type="GO" id="GO:0000725">
    <property type="term" value="P:recombinational repair"/>
    <property type="evidence" value="ECO:0007669"/>
    <property type="project" value="TreeGrafter"/>
</dbReference>
<evidence type="ECO:0000256" key="14">
    <source>
        <dbReference type="ARBA" id="ARBA00034923"/>
    </source>
</evidence>
<keyword evidence="10" id="KW-0234">DNA repair</keyword>
<dbReference type="GO" id="GO:0005524">
    <property type="term" value="F:ATP binding"/>
    <property type="evidence" value="ECO:0007669"/>
    <property type="project" value="UniProtKB-UniRule"/>
</dbReference>
<evidence type="ECO:0000256" key="8">
    <source>
        <dbReference type="ARBA" id="ARBA00022840"/>
    </source>
</evidence>
<dbReference type="Gene3D" id="1.10.10.160">
    <property type="match status" value="1"/>
</dbReference>
<dbReference type="SUPFAM" id="SSF52540">
    <property type="entry name" value="P-loop containing nucleoside triphosphate hydrolases"/>
    <property type="match status" value="1"/>
</dbReference>
<keyword evidence="3 16" id="KW-0547">Nucleotide-binding</keyword>
<dbReference type="InterPro" id="IPR038726">
    <property type="entry name" value="PDDEXK_AddAB-type"/>
</dbReference>